<sequence length="309" mass="36961">MQMMIRSYCHLSSHFVNFEENNVCGRKKDCLPKRRRFPQNPDLRGECCIVCDRKFYIHELFSEFREKLENIKDEEKSIKGVILCKEKNIKMIDREIEKLNDFTVTEKKLQDKIKLTRYKIDKMNEGLSIVETERKEIAKEKDRIIDEISKTESDRIRLEREKCELESQTIEINDKLEETEYKIKEMKEVLRTDYIRRKKADSFVKKQKTDMNIIETSSKGGCFNFFSSCRGPRPQQPVITEEEKKSEVVTQDCSRRESKELEESSQGSILYQYESGSFLSKEFCEDDRDNMSTDYEQKPKKKRRRRPQL</sequence>
<feature type="coiled-coil region" evidence="1">
    <location>
        <begin position="141"/>
        <end position="178"/>
    </location>
</feature>
<evidence type="ECO:0000256" key="2">
    <source>
        <dbReference type="SAM" id="MobiDB-lite"/>
    </source>
</evidence>
<feature type="compositionally biased region" description="Basic residues" evidence="2">
    <location>
        <begin position="299"/>
        <end position="309"/>
    </location>
</feature>
<dbReference type="AlphaFoldDB" id="A0AAD1UE30"/>
<gene>
    <name evidence="3" type="ORF">ECRASSUSDP1_LOCUS8404</name>
</gene>
<protein>
    <submittedName>
        <fullName evidence="3">Uncharacterized protein</fullName>
    </submittedName>
</protein>
<feature type="region of interest" description="Disordered" evidence="2">
    <location>
        <begin position="284"/>
        <end position="309"/>
    </location>
</feature>
<evidence type="ECO:0000313" key="4">
    <source>
        <dbReference type="Proteomes" id="UP001295684"/>
    </source>
</evidence>
<feature type="compositionally biased region" description="Basic and acidic residues" evidence="2">
    <location>
        <begin position="241"/>
        <end position="262"/>
    </location>
</feature>
<proteinExistence type="predicted"/>
<accession>A0AAD1UE30</accession>
<dbReference type="Proteomes" id="UP001295684">
    <property type="component" value="Unassembled WGS sequence"/>
</dbReference>
<comment type="caution">
    <text evidence="3">The sequence shown here is derived from an EMBL/GenBank/DDBJ whole genome shotgun (WGS) entry which is preliminary data.</text>
</comment>
<dbReference type="EMBL" id="CAMPGE010008222">
    <property type="protein sequence ID" value="CAI2367127.1"/>
    <property type="molecule type" value="Genomic_DNA"/>
</dbReference>
<keyword evidence="1" id="KW-0175">Coiled coil</keyword>
<name>A0AAD1UE30_EUPCR</name>
<feature type="region of interest" description="Disordered" evidence="2">
    <location>
        <begin position="233"/>
        <end position="268"/>
    </location>
</feature>
<organism evidence="3 4">
    <name type="scientific">Euplotes crassus</name>
    <dbReference type="NCBI Taxonomy" id="5936"/>
    <lineage>
        <taxon>Eukaryota</taxon>
        <taxon>Sar</taxon>
        <taxon>Alveolata</taxon>
        <taxon>Ciliophora</taxon>
        <taxon>Intramacronucleata</taxon>
        <taxon>Spirotrichea</taxon>
        <taxon>Hypotrichia</taxon>
        <taxon>Euplotida</taxon>
        <taxon>Euplotidae</taxon>
        <taxon>Moneuplotes</taxon>
    </lineage>
</organism>
<evidence type="ECO:0000313" key="3">
    <source>
        <dbReference type="EMBL" id="CAI2367127.1"/>
    </source>
</evidence>
<reference evidence="3" key="1">
    <citation type="submission" date="2023-07" db="EMBL/GenBank/DDBJ databases">
        <authorList>
            <consortium name="AG Swart"/>
            <person name="Singh M."/>
            <person name="Singh A."/>
            <person name="Seah K."/>
            <person name="Emmerich C."/>
        </authorList>
    </citation>
    <scope>NUCLEOTIDE SEQUENCE</scope>
    <source>
        <strain evidence="3">DP1</strain>
    </source>
</reference>
<feature type="compositionally biased region" description="Basic and acidic residues" evidence="2">
    <location>
        <begin position="289"/>
        <end position="298"/>
    </location>
</feature>
<evidence type="ECO:0000256" key="1">
    <source>
        <dbReference type="SAM" id="Coils"/>
    </source>
</evidence>
<keyword evidence="4" id="KW-1185">Reference proteome</keyword>